<keyword evidence="3 9" id="KW-0378">Hydrolase</keyword>
<keyword evidence="13" id="KW-1185">Reference proteome</keyword>
<dbReference type="InterPro" id="IPR053214">
    <property type="entry name" value="LysM12-like"/>
</dbReference>
<gene>
    <name evidence="12" type="ORF">FE257_007757</name>
</gene>
<dbReference type="PANTHER" id="PTHR47700">
    <property type="entry name" value="V CHITINASE, PUTATIVE (AFU_ORTHOLOGUE AFUA_6G13720)-RELATED"/>
    <property type="match status" value="1"/>
</dbReference>
<dbReference type="GO" id="GO:0000272">
    <property type="term" value="P:polysaccharide catabolic process"/>
    <property type="evidence" value="ECO:0007669"/>
    <property type="project" value="UniProtKB-KW"/>
</dbReference>
<evidence type="ECO:0000256" key="3">
    <source>
        <dbReference type="ARBA" id="ARBA00022801"/>
    </source>
</evidence>
<dbReference type="InterPro" id="IPR017853">
    <property type="entry name" value="GH"/>
</dbReference>
<evidence type="ECO:0000256" key="2">
    <source>
        <dbReference type="ARBA" id="ARBA00022669"/>
    </source>
</evidence>
<keyword evidence="8" id="KW-0624">Polysaccharide degradation</keyword>
<evidence type="ECO:0000256" key="8">
    <source>
        <dbReference type="ARBA" id="ARBA00023326"/>
    </source>
</evidence>
<dbReference type="SUPFAM" id="SSF54106">
    <property type="entry name" value="LysM domain"/>
    <property type="match status" value="1"/>
</dbReference>
<dbReference type="InterPro" id="IPR018392">
    <property type="entry name" value="LysM"/>
</dbReference>
<evidence type="ECO:0000256" key="5">
    <source>
        <dbReference type="ARBA" id="ARBA00023026"/>
    </source>
</evidence>
<keyword evidence="7 9" id="KW-0326">Glycosidase</keyword>
<keyword evidence="4" id="KW-0146">Chitin degradation</keyword>
<dbReference type="SUPFAM" id="SSF51445">
    <property type="entry name" value="(Trans)glycosidases"/>
    <property type="match status" value="1"/>
</dbReference>
<dbReference type="GO" id="GO:0006032">
    <property type="term" value="P:chitin catabolic process"/>
    <property type="evidence" value="ECO:0007669"/>
    <property type="project" value="UniProtKB-KW"/>
</dbReference>
<keyword evidence="2" id="KW-0147">Chitin-binding</keyword>
<dbReference type="PROSITE" id="PS51782">
    <property type="entry name" value="LYSM"/>
    <property type="match status" value="1"/>
</dbReference>
<feature type="domain" description="LysM" evidence="11">
    <location>
        <begin position="13"/>
        <end position="61"/>
    </location>
</feature>
<dbReference type="EMBL" id="VCAU01000004">
    <property type="protein sequence ID" value="KAF9894255.1"/>
    <property type="molecule type" value="Genomic_DNA"/>
</dbReference>
<reference evidence="12" key="1">
    <citation type="journal article" date="2019" name="Beilstein J. Org. Chem.">
        <title>Nanangenines: drimane sesquiterpenoids as the dominant metabolite cohort of a novel Australian fungus, Aspergillus nanangensis.</title>
        <authorList>
            <person name="Lacey H.J."/>
            <person name="Gilchrist C.L.M."/>
            <person name="Crombie A."/>
            <person name="Kalaitzis J.A."/>
            <person name="Vuong D."/>
            <person name="Rutledge P.J."/>
            <person name="Turner P."/>
            <person name="Pitt J.I."/>
            <person name="Lacey E."/>
            <person name="Chooi Y.H."/>
            <person name="Piggott A.M."/>
        </authorList>
    </citation>
    <scope>NUCLEOTIDE SEQUENCE</scope>
    <source>
        <strain evidence="12">MST-FP2251</strain>
    </source>
</reference>
<dbReference type="Gene3D" id="3.20.20.80">
    <property type="entry name" value="Glycosidases"/>
    <property type="match status" value="1"/>
</dbReference>
<evidence type="ECO:0000256" key="9">
    <source>
        <dbReference type="RuleBase" id="RU000489"/>
    </source>
</evidence>
<evidence type="ECO:0000313" key="12">
    <source>
        <dbReference type="EMBL" id="KAF9894255.1"/>
    </source>
</evidence>
<dbReference type="PANTHER" id="PTHR47700:SF2">
    <property type="entry name" value="CHITINASE"/>
    <property type="match status" value="1"/>
</dbReference>
<evidence type="ECO:0000256" key="7">
    <source>
        <dbReference type="ARBA" id="ARBA00023295"/>
    </source>
</evidence>
<evidence type="ECO:0000256" key="4">
    <source>
        <dbReference type="ARBA" id="ARBA00023024"/>
    </source>
</evidence>
<evidence type="ECO:0000313" key="13">
    <source>
        <dbReference type="Proteomes" id="UP001194746"/>
    </source>
</evidence>
<evidence type="ECO:0000256" key="6">
    <source>
        <dbReference type="ARBA" id="ARBA00023277"/>
    </source>
</evidence>
<evidence type="ECO:0000256" key="10">
    <source>
        <dbReference type="RuleBase" id="RU004453"/>
    </source>
</evidence>
<dbReference type="Pfam" id="PF00704">
    <property type="entry name" value="Glyco_hydro_18"/>
    <property type="match status" value="1"/>
</dbReference>
<dbReference type="SMART" id="SM00257">
    <property type="entry name" value="LysM"/>
    <property type="match status" value="1"/>
</dbReference>
<protein>
    <recommendedName>
        <fullName evidence="11">LysM domain-containing protein</fullName>
    </recommendedName>
</protein>
<comment type="similarity">
    <text evidence="10">Belongs to the glycosyl hydrolase 18 family.</text>
</comment>
<dbReference type="CDD" id="cd00118">
    <property type="entry name" value="LysM"/>
    <property type="match status" value="1"/>
</dbReference>
<dbReference type="InterPro" id="IPR001579">
    <property type="entry name" value="Glyco_hydro_18_chit_AS"/>
</dbReference>
<dbReference type="InterPro" id="IPR001223">
    <property type="entry name" value="Glyco_hydro18_cat"/>
</dbReference>
<dbReference type="InterPro" id="IPR036779">
    <property type="entry name" value="LysM_dom_sf"/>
</dbReference>
<organism evidence="12 13">
    <name type="scientific">Aspergillus nanangensis</name>
    <dbReference type="NCBI Taxonomy" id="2582783"/>
    <lineage>
        <taxon>Eukaryota</taxon>
        <taxon>Fungi</taxon>
        <taxon>Dikarya</taxon>
        <taxon>Ascomycota</taxon>
        <taxon>Pezizomycotina</taxon>
        <taxon>Eurotiomycetes</taxon>
        <taxon>Eurotiomycetidae</taxon>
        <taxon>Eurotiales</taxon>
        <taxon>Aspergillaceae</taxon>
        <taxon>Aspergillus</taxon>
        <taxon>Aspergillus subgen. Circumdati</taxon>
    </lineage>
</organism>
<keyword evidence="6" id="KW-0119">Carbohydrate metabolism</keyword>
<dbReference type="Proteomes" id="UP001194746">
    <property type="component" value="Unassembled WGS sequence"/>
</dbReference>
<sequence length="208" mass="22891">MSHQIVNEDGSCASYSIQKDDGYNAIAKKNHITKDKIEKLNKDTWGWAGCDNLQANQRICLSEGEPPMPAPLPNAVCGPQCGITKNFCIKKPADTGAPGTSNRGANRYVANCGMDIANNNDPPARIAHVAYFEAFNRQRPPEGREMFANAVVAFFKDNKLDGVDFDWEYPAAPDIPGVPPGIQKEGEQRTGRILQKMIKSKCPHRYSP</sequence>
<keyword evidence="5" id="KW-0843">Virulence</keyword>
<accession>A0AAD4CWY5</accession>
<evidence type="ECO:0000259" key="11">
    <source>
        <dbReference type="PROSITE" id="PS51782"/>
    </source>
</evidence>
<dbReference type="PROSITE" id="PS01095">
    <property type="entry name" value="GH18_1"/>
    <property type="match status" value="1"/>
</dbReference>
<dbReference type="AlphaFoldDB" id="A0AAD4CWY5"/>
<dbReference type="Gene3D" id="3.10.350.10">
    <property type="entry name" value="LysM domain"/>
    <property type="match status" value="1"/>
</dbReference>
<reference evidence="12" key="2">
    <citation type="submission" date="2020-02" db="EMBL/GenBank/DDBJ databases">
        <authorList>
            <person name="Gilchrist C.L.M."/>
            <person name="Chooi Y.-H."/>
        </authorList>
    </citation>
    <scope>NUCLEOTIDE SEQUENCE</scope>
    <source>
        <strain evidence="12">MST-FP2251</strain>
    </source>
</reference>
<name>A0AAD4CWY5_ASPNN</name>
<comment type="catalytic activity">
    <reaction evidence="1">
        <text>Random endo-hydrolysis of N-acetyl-beta-D-glucosaminide (1-&gt;4)-beta-linkages in chitin and chitodextrins.</text>
        <dbReference type="EC" id="3.2.1.14"/>
    </reaction>
</comment>
<dbReference type="GO" id="GO:0008061">
    <property type="term" value="F:chitin binding"/>
    <property type="evidence" value="ECO:0007669"/>
    <property type="project" value="UniProtKB-KW"/>
</dbReference>
<proteinExistence type="inferred from homology"/>
<evidence type="ECO:0000256" key="1">
    <source>
        <dbReference type="ARBA" id="ARBA00000822"/>
    </source>
</evidence>
<dbReference type="GO" id="GO:0008843">
    <property type="term" value="F:endochitinase activity"/>
    <property type="evidence" value="ECO:0007669"/>
    <property type="project" value="UniProtKB-EC"/>
</dbReference>
<comment type="caution">
    <text evidence="12">The sequence shown here is derived from an EMBL/GenBank/DDBJ whole genome shotgun (WGS) entry which is preliminary data.</text>
</comment>